<dbReference type="PANTHER" id="PTHR43142">
    <property type="entry name" value="CARBOXYLIC ESTER HYDROLASE"/>
    <property type="match status" value="1"/>
</dbReference>
<dbReference type="Proteomes" id="UP000639338">
    <property type="component" value="Unassembled WGS sequence"/>
</dbReference>
<feature type="domain" description="Carboxylesterase type B" evidence="7">
    <location>
        <begin position="27"/>
        <end position="298"/>
    </location>
</feature>
<evidence type="ECO:0000256" key="2">
    <source>
        <dbReference type="ARBA" id="ARBA00022487"/>
    </source>
</evidence>
<evidence type="ECO:0000259" key="7">
    <source>
        <dbReference type="Pfam" id="PF00135"/>
    </source>
</evidence>
<feature type="chain" id="PRO_5033107613" description="Carboxylic ester hydrolase" evidence="6">
    <location>
        <begin position="23"/>
        <end position="453"/>
    </location>
</feature>
<keyword evidence="9" id="KW-1185">Reference proteome</keyword>
<dbReference type="PROSITE" id="PS00122">
    <property type="entry name" value="CARBOXYLESTERASE_B_1"/>
    <property type="match status" value="1"/>
</dbReference>
<comment type="similarity">
    <text evidence="1 6">Belongs to the type-B carboxylesterase/lipase family.</text>
</comment>
<dbReference type="AlphaFoldDB" id="A0A834Y2T8"/>
<dbReference type="InterPro" id="IPR019826">
    <property type="entry name" value="Carboxylesterase_B_AS"/>
</dbReference>
<evidence type="ECO:0000256" key="4">
    <source>
        <dbReference type="ARBA" id="ARBA00023157"/>
    </source>
</evidence>
<accession>A0A834Y2T8</accession>
<name>A0A834Y2T8_APHGI</name>
<evidence type="ECO:0000256" key="5">
    <source>
        <dbReference type="ARBA" id="ARBA00023180"/>
    </source>
</evidence>
<sequence>MNERIIFFICVIINVVTSYVQGRLTDVIQTDKGKLQGEIVGTIQNESIKYSSFRGIPFAKPPIGELRFQPPVEPDAWSHVLNATSDVSLCPQLMDQYDGDEDCLYLNVYSPKTSFDKNDNESLAVMVWIHGGSFTGGSKYQSVHGPDFLIADNVLVVSINYRLGALGFLSLDTDGATGNMGLKDQVLALKWVQKNIKNFGGDPNKVTLFGLSAGSVCVLLHQLSPASKGLFRGAIGMSGSPLSRWGFSPVSLAVKQAFEIGKYLGINNSNKTQLLNRLREVSPKQLVEAVDKLNYDNSEITSDLHFNIGIDSLQKYLTADSKIPIYYYRNSFDYPESIHRQRGINFNGCAHADDGAHIFWQPVYYQPWDPNSRIGIHRTKMGRLWTNFAKYLNPTPNDPADHLLNFTWTPSGLEGLRLEIRNEQTKIEPRITTDIMQAVQTSDNPFEHANCIN</sequence>
<keyword evidence="4" id="KW-1015">Disulfide bond</keyword>
<evidence type="ECO:0000256" key="1">
    <source>
        <dbReference type="ARBA" id="ARBA00005964"/>
    </source>
</evidence>
<dbReference type="InterPro" id="IPR002018">
    <property type="entry name" value="CarbesteraseB"/>
</dbReference>
<dbReference type="InterPro" id="IPR019819">
    <property type="entry name" value="Carboxylesterase_B_CS"/>
</dbReference>
<evidence type="ECO:0000313" key="8">
    <source>
        <dbReference type="EMBL" id="KAF7996985.1"/>
    </source>
</evidence>
<dbReference type="Pfam" id="PF00135">
    <property type="entry name" value="COesterase"/>
    <property type="match status" value="1"/>
</dbReference>
<reference evidence="8 9" key="1">
    <citation type="submission" date="2020-08" db="EMBL/GenBank/DDBJ databases">
        <title>Aphidius gifuensis genome sequencing and assembly.</title>
        <authorList>
            <person name="Du Z."/>
        </authorList>
    </citation>
    <scope>NUCLEOTIDE SEQUENCE [LARGE SCALE GENOMIC DNA]</scope>
    <source>
        <strain evidence="8">YNYX2018</strain>
        <tissue evidence="8">Adults</tissue>
    </source>
</reference>
<dbReference type="EMBL" id="JACMRX010000001">
    <property type="protein sequence ID" value="KAF7996985.1"/>
    <property type="molecule type" value="Genomic_DNA"/>
</dbReference>
<dbReference type="OrthoDB" id="19653at2759"/>
<keyword evidence="6" id="KW-0732">Signal</keyword>
<organism evidence="8 9">
    <name type="scientific">Aphidius gifuensis</name>
    <name type="common">Parasitoid wasp</name>
    <dbReference type="NCBI Taxonomy" id="684658"/>
    <lineage>
        <taxon>Eukaryota</taxon>
        <taxon>Metazoa</taxon>
        <taxon>Ecdysozoa</taxon>
        <taxon>Arthropoda</taxon>
        <taxon>Hexapoda</taxon>
        <taxon>Insecta</taxon>
        <taxon>Pterygota</taxon>
        <taxon>Neoptera</taxon>
        <taxon>Endopterygota</taxon>
        <taxon>Hymenoptera</taxon>
        <taxon>Apocrita</taxon>
        <taxon>Ichneumonoidea</taxon>
        <taxon>Braconidae</taxon>
        <taxon>Aphidiinae</taxon>
        <taxon>Aphidius</taxon>
    </lineage>
</organism>
<gene>
    <name evidence="8" type="ORF">HCN44_005262</name>
</gene>
<dbReference type="GO" id="GO:0052689">
    <property type="term" value="F:carboxylic ester hydrolase activity"/>
    <property type="evidence" value="ECO:0007669"/>
    <property type="project" value="UniProtKB-KW"/>
</dbReference>
<dbReference type="EC" id="3.1.1.-" evidence="6"/>
<keyword evidence="3 6" id="KW-0378">Hydrolase</keyword>
<comment type="caution">
    <text evidence="8">The sequence shown here is derived from an EMBL/GenBank/DDBJ whole genome shotgun (WGS) entry which is preliminary data.</text>
</comment>
<proteinExistence type="inferred from homology"/>
<evidence type="ECO:0000256" key="6">
    <source>
        <dbReference type="RuleBase" id="RU361235"/>
    </source>
</evidence>
<keyword evidence="5" id="KW-0325">Glycoprotein</keyword>
<dbReference type="PANTHER" id="PTHR43142:SF1">
    <property type="entry name" value="CARBOXYLIC ESTER HYDROLASE"/>
    <property type="match status" value="1"/>
</dbReference>
<dbReference type="SUPFAM" id="SSF53474">
    <property type="entry name" value="alpha/beta-Hydrolases"/>
    <property type="match status" value="1"/>
</dbReference>
<evidence type="ECO:0000313" key="9">
    <source>
        <dbReference type="Proteomes" id="UP000639338"/>
    </source>
</evidence>
<dbReference type="Gene3D" id="3.40.50.1820">
    <property type="entry name" value="alpha/beta hydrolase"/>
    <property type="match status" value="2"/>
</dbReference>
<protein>
    <recommendedName>
        <fullName evidence="6">Carboxylic ester hydrolase</fullName>
        <ecNumber evidence="6">3.1.1.-</ecNumber>
    </recommendedName>
</protein>
<feature type="signal peptide" evidence="6">
    <location>
        <begin position="1"/>
        <end position="22"/>
    </location>
</feature>
<evidence type="ECO:0000256" key="3">
    <source>
        <dbReference type="ARBA" id="ARBA00022801"/>
    </source>
</evidence>
<keyword evidence="2" id="KW-0719">Serine esterase</keyword>
<dbReference type="PROSITE" id="PS00941">
    <property type="entry name" value="CARBOXYLESTERASE_B_2"/>
    <property type="match status" value="1"/>
</dbReference>
<dbReference type="InterPro" id="IPR029058">
    <property type="entry name" value="AB_hydrolase_fold"/>
</dbReference>